<dbReference type="RefSeq" id="WP_203353623.1">
    <property type="nucleotide sequence ID" value="NZ_CP069127.1"/>
</dbReference>
<evidence type="ECO:0000313" key="2">
    <source>
        <dbReference type="Proteomes" id="UP000596248"/>
    </source>
</evidence>
<accession>A0ABX7FK98</accession>
<name>A0ABX7FK98_BRECH</name>
<sequence length="48" mass="5838">MGKYQCYYCEKDTDSAHQIYFFQSKQEREELLCDVCYSDWLESLKSEP</sequence>
<reference evidence="1 2" key="1">
    <citation type="submission" date="2021-01" db="EMBL/GenBank/DDBJ databases">
        <title>Identification of strong promoters based on the transcriptome of Brevibacillus choshinensis.</title>
        <authorList>
            <person name="Yao D."/>
            <person name="Zhang K."/>
            <person name="Wu J."/>
        </authorList>
    </citation>
    <scope>NUCLEOTIDE SEQUENCE [LARGE SCALE GENOMIC DNA]</scope>
    <source>
        <strain evidence="1 2">HPD31-SP3</strain>
    </source>
</reference>
<proteinExistence type="predicted"/>
<dbReference type="Proteomes" id="UP000596248">
    <property type="component" value="Chromosome"/>
</dbReference>
<protein>
    <submittedName>
        <fullName evidence="1">Uncharacterized protein</fullName>
    </submittedName>
</protein>
<organism evidence="1 2">
    <name type="scientific">Brevibacillus choshinensis</name>
    <dbReference type="NCBI Taxonomy" id="54911"/>
    <lineage>
        <taxon>Bacteria</taxon>
        <taxon>Bacillati</taxon>
        <taxon>Bacillota</taxon>
        <taxon>Bacilli</taxon>
        <taxon>Bacillales</taxon>
        <taxon>Paenibacillaceae</taxon>
        <taxon>Brevibacillus</taxon>
    </lineage>
</organism>
<evidence type="ECO:0000313" key="1">
    <source>
        <dbReference type="EMBL" id="QRG66557.1"/>
    </source>
</evidence>
<gene>
    <name evidence="1" type="ORF">JNE38_24045</name>
</gene>
<dbReference type="EMBL" id="CP069127">
    <property type="protein sequence ID" value="QRG66557.1"/>
    <property type="molecule type" value="Genomic_DNA"/>
</dbReference>
<keyword evidence="2" id="KW-1185">Reference proteome</keyword>